<dbReference type="InterPro" id="IPR007360">
    <property type="entry name" value="SirB"/>
</dbReference>
<keyword evidence="1" id="KW-0472">Membrane</keyword>
<gene>
    <name evidence="2" type="ORF">Ga0061068_11026</name>
</gene>
<evidence type="ECO:0000256" key="1">
    <source>
        <dbReference type="SAM" id="Phobius"/>
    </source>
</evidence>
<name>A0A0K6IWI0_9PROT</name>
<keyword evidence="3" id="KW-1185">Reference proteome</keyword>
<keyword evidence="1" id="KW-0812">Transmembrane</keyword>
<dbReference type="EMBL" id="CYHH01000010">
    <property type="protein sequence ID" value="CUB07672.1"/>
    <property type="molecule type" value="Genomic_DNA"/>
</dbReference>
<feature type="transmembrane region" description="Helical" evidence="1">
    <location>
        <begin position="102"/>
        <end position="121"/>
    </location>
</feature>
<dbReference type="OrthoDB" id="5295586at2"/>
<dbReference type="PANTHER" id="PTHR39594:SF1">
    <property type="entry name" value="PROTEIN YCHQ"/>
    <property type="match status" value="1"/>
</dbReference>
<keyword evidence="1" id="KW-1133">Transmembrane helix</keyword>
<feature type="transmembrane region" description="Helical" evidence="1">
    <location>
        <begin position="68"/>
        <end position="90"/>
    </location>
</feature>
<dbReference type="AlphaFoldDB" id="A0A0K6IWI0"/>
<evidence type="ECO:0000313" key="3">
    <source>
        <dbReference type="Proteomes" id="UP000182108"/>
    </source>
</evidence>
<dbReference type="PIRSF" id="PIRSF005610">
    <property type="entry name" value="SirB"/>
    <property type="match status" value="1"/>
</dbReference>
<dbReference type="Proteomes" id="UP000182108">
    <property type="component" value="Unassembled WGS sequence"/>
</dbReference>
<dbReference type="Pfam" id="PF04247">
    <property type="entry name" value="SirB"/>
    <property type="match status" value="1"/>
</dbReference>
<feature type="transmembrane region" description="Helical" evidence="1">
    <location>
        <begin position="39"/>
        <end position="62"/>
    </location>
</feature>
<accession>A0A0K6IWI0</accession>
<dbReference type="PANTHER" id="PTHR39594">
    <property type="entry name" value="PROTEIN YCHQ"/>
    <property type="match status" value="1"/>
</dbReference>
<organism evidence="2 3">
    <name type="scientific">Tepidiphilus thermophilus</name>
    <dbReference type="NCBI Taxonomy" id="876478"/>
    <lineage>
        <taxon>Bacteria</taxon>
        <taxon>Pseudomonadati</taxon>
        <taxon>Pseudomonadota</taxon>
        <taxon>Hydrogenophilia</taxon>
        <taxon>Hydrogenophilales</taxon>
        <taxon>Hydrogenophilaceae</taxon>
        <taxon>Tepidiphilus</taxon>
    </lineage>
</organism>
<reference evidence="3" key="1">
    <citation type="submission" date="2015-08" db="EMBL/GenBank/DDBJ databases">
        <authorList>
            <person name="Babu N.S."/>
            <person name="Beckwith C.J."/>
            <person name="Beseler K.G."/>
            <person name="Brison A."/>
            <person name="Carone J.V."/>
            <person name="Caskin T.P."/>
            <person name="Diamond M."/>
            <person name="Durham M.E."/>
            <person name="Foxe J.M."/>
            <person name="Go M."/>
            <person name="Henderson B.A."/>
            <person name="Jones I.B."/>
            <person name="McGettigan J.A."/>
            <person name="Micheletti S.J."/>
            <person name="Nasrallah M.E."/>
            <person name="Ortiz D."/>
            <person name="Piller C.R."/>
            <person name="Privatt S.R."/>
            <person name="Schneider S.L."/>
            <person name="Sharp S."/>
            <person name="Smith T.C."/>
            <person name="Stanton J.D."/>
            <person name="Ullery H.E."/>
            <person name="Wilson R.J."/>
            <person name="Serrano M.G."/>
            <person name="Buck G."/>
            <person name="Lee V."/>
            <person name="Wang Y."/>
            <person name="Carvalho R."/>
            <person name="Voegtly L."/>
            <person name="Shi R."/>
            <person name="Duckworth R."/>
            <person name="Johnson A."/>
            <person name="Loviza R."/>
            <person name="Walstead R."/>
            <person name="Shah Z."/>
            <person name="Kiflezghi M."/>
            <person name="Wade K."/>
            <person name="Ball S.L."/>
            <person name="Bradley K.W."/>
            <person name="Asai D.J."/>
            <person name="Bowman C.A."/>
            <person name="Russell D.A."/>
            <person name="Pope W.H."/>
            <person name="Jacobs-Sera D."/>
            <person name="Hendrix R.W."/>
            <person name="Hatfull G.F."/>
        </authorList>
    </citation>
    <scope>NUCLEOTIDE SEQUENCE [LARGE SCALE GENOMIC DNA]</scope>
    <source>
        <strain evidence="3">JCM 19170</strain>
    </source>
</reference>
<protein>
    <submittedName>
        <fullName evidence="2">Uncharacterized membrane protein SirB2</fullName>
    </submittedName>
</protein>
<proteinExistence type="predicted"/>
<dbReference type="GO" id="GO:0005886">
    <property type="term" value="C:plasma membrane"/>
    <property type="evidence" value="ECO:0007669"/>
    <property type="project" value="TreeGrafter"/>
</dbReference>
<dbReference type="RefSeq" id="WP_055423949.1">
    <property type="nucleotide sequence ID" value="NZ_CYHH01000010.1"/>
</dbReference>
<sequence>MDYDTLKTLHLTFVSLSLAGFLVRYVLAEYRPALLQRRLLRVLPHVNDTLLFAAGIGLAVLLRLSPFTVSWFGVKLLWLLAYIFAGSVALGHGRTPRQQRLAFVLALFSFAQIVGCAVRKSPWGWFG</sequence>
<evidence type="ECO:0000313" key="2">
    <source>
        <dbReference type="EMBL" id="CUB07672.1"/>
    </source>
</evidence>
<feature type="transmembrane region" description="Helical" evidence="1">
    <location>
        <begin position="6"/>
        <end position="27"/>
    </location>
</feature>